<reference evidence="2" key="1">
    <citation type="submission" date="2021-01" db="UniProtKB">
        <authorList>
            <consortium name="EnsemblPlants"/>
        </authorList>
    </citation>
    <scope>IDENTIFICATION</scope>
</reference>
<dbReference type="Gramene" id="Kaladp0054s0081.2.v1.1">
    <property type="protein sequence ID" value="Kaladp0054s0081.2.v1.1"/>
    <property type="gene ID" value="Kaladp0054s0081.v1.1"/>
</dbReference>
<proteinExistence type="predicted"/>
<feature type="chain" id="PRO_5036207939" description="Embryo-specific protein 3" evidence="1">
    <location>
        <begin position="21"/>
        <end position="170"/>
    </location>
</feature>
<dbReference type="Proteomes" id="UP000594263">
    <property type="component" value="Unplaced"/>
</dbReference>
<dbReference type="AlphaFoldDB" id="A0A7N0ZYH9"/>
<organism evidence="2 3">
    <name type="scientific">Kalanchoe fedtschenkoi</name>
    <name type="common">Lavender scallops</name>
    <name type="synonym">South American air plant</name>
    <dbReference type="NCBI Taxonomy" id="63787"/>
    <lineage>
        <taxon>Eukaryota</taxon>
        <taxon>Viridiplantae</taxon>
        <taxon>Streptophyta</taxon>
        <taxon>Embryophyta</taxon>
        <taxon>Tracheophyta</taxon>
        <taxon>Spermatophyta</taxon>
        <taxon>Magnoliopsida</taxon>
        <taxon>eudicotyledons</taxon>
        <taxon>Gunneridae</taxon>
        <taxon>Pentapetalae</taxon>
        <taxon>Saxifragales</taxon>
        <taxon>Crassulaceae</taxon>
        <taxon>Kalanchoe</taxon>
    </lineage>
</organism>
<protein>
    <recommendedName>
        <fullName evidence="4">Embryo-specific protein 3</fullName>
    </recommendedName>
</protein>
<dbReference type="SUPFAM" id="SSF49723">
    <property type="entry name" value="Lipase/lipooxygenase domain (PLAT/LH2 domain)"/>
    <property type="match status" value="1"/>
</dbReference>
<evidence type="ECO:0000313" key="3">
    <source>
        <dbReference type="Proteomes" id="UP000594263"/>
    </source>
</evidence>
<dbReference type="Gramene" id="Kaladp0054s0081.1.v1.1">
    <property type="protein sequence ID" value="Kaladp0054s0081.1.v1.1"/>
    <property type="gene ID" value="Kaladp0054s0081.v1.1"/>
</dbReference>
<keyword evidence="3" id="KW-1185">Reference proteome</keyword>
<name>A0A7N0ZYH9_KALFE</name>
<dbReference type="OMA" id="TYDICYL"/>
<dbReference type="InterPro" id="IPR010417">
    <property type="entry name" value="Embryo-specific_ATS3"/>
</dbReference>
<dbReference type="EnsemblPlants" id="Kaladp0054s0081.1.v1.1">
    <property type="protein sequence ID" value="Kaladp0054s0081.1.v1.1"/>
    <property type="gene ID" value="Kaladp0054s0081.v1.1"/>
</dbReference>
<evidence type="ECO:0008006" key="4">
    <source>
        <dbReference type="Google" id="ProtNLM"/>
    </source>
</evidence>
<dbReference type="Pfam" id="PF06232">
    <property type="entry name" value="ATS3"/>
    <property type="match status" value="1"/>
</dbReference>
<evidence type="ECO:0000256" key="1">
    <source>
        <dbReference type="SAM" id="SignalP"/>
    </source>
</evidence>
<sequence>MTIKTLSFLWLMSLLDYSYSAVPPTATGAPHIPRSFQIKSNLNQQTAGNCVYTVVIKTSCSSPSYTRDRVSLAFGDQYGNEVYAARLDDPGSRTFERCSTDTFQINGACTYDICYQYLLRSGPDGWKPESVLITGPNRRPTTFYYNTFLPNGVWFGYNLCRGVTVNAAVI</sequence>
<evidence type="ECO:0000313" key="2">
    <source>
        <dbReference type="EnsemblPlants" id="Kaladp0054s0081.2.v1.1"/>
    </source>
</evidence>
<dbReference type="EnsemblPlants" id="Kaladp0054s0081.2.v1.1">
    <property type="protein sequence ID" value="Kaladp0054s0081.2.v1.1"/>
    <property type="gene ID" value="Kaladp0054s0081.v1.1"/>
</dbReference>
<dbReference type="PANTHER" id="PTHR31718">
    <property type="entry name" value="PLAT DOMAIN-CONTAINING PROTEIN"/>
    <property type="match status" value="1"/>
</dbReference>
<dbReference type="CDD" id="cd00113">
    <property type="entry name" value="PLAT"/>
    <property type="match status" value="1"/>
</dbReference>
<feature type="signal peptide" evidence="1">
    <location>
        <begin position="1"/>
        <end position="20"/>
    </location>
</feature>
<accession>A0A7N0ZYH9</accession>
<dbReference type="InterPro" id="IPR036392">
    <property type="entry name" value="PLAT/LH2_dom_sf"/>
</dbReference>
<dbReference type="PANTHER" id="PTHR31718:SF46">
    <property type="entry name" value="EMBRYO-SPECIFIC PROTEIN ATS3A"/>
    <property type="match status" value="1"/>
</dbReference>
<keyword evidence="1" id="KW-0732">Signal</keyword>
<dbReference type="Gene3D" id="2.60.60.20">
    <property type="entry name" value="PLAT/LH2 domain"/>
    <property type="match status" value="1"/>
</dbReference>